<dbReference type="NCBIfam" id="TIGR00730">
    <property type="entry name" value="Rossman fold protein, TIGR00730 family"/>
    <property type="match status" value="1"/>
</dbReference>
<dbReference type="AlphaFoldDB" id="A0A133YHG1"/>
<evidence type="ECO:0000256" key="2">
    <source>
        <dbReference type="RuleBase" id="RU363015"/>
    </source>
</evidence>
<dbReference type="PANTHER" id="PTHR31223:SF70">
    <property type="entry name" value="LOG FAMILY PROTEIN YJL055W"/>
    <property type="match status" value="1"/>
</dbReference>
<dbReference type="InterPro" id="IPR031100">
    <property type="entry name" value="LOG_fam"/>
</dbReference>
<gene>
    <name evidence="3" type="ORF">HMPREF1872_00299</name>
</gene>
<dbReference type="EMBL" id="LSCV01000002">
    <property type="protein sequence ID" value="KXB42610.1"/>
    <property type="molecule type" value="Genomic_DNA"/>
</dbReference>
<organism evidence="3 4">
    <name type="scientific">Amygdalobacter nucleatus</name>
    <dbReference type="NCBI Taxonomy" id="3029274"/>
    <lineage>
        <taxon>Bacteria</taxon>
        <taxon>Bacillati</taxon>
        <taxon>Bacillota</taxon>
        <taxon>Clostridia</taxon>
        <taxon>Eubacteriales</taxon>
        <taxon>Oscillospiraceae</taxon>
        <taxon>Amygdalobacter</taxon>
    </lineage>
</organism>
<proteinExistence type="inferred from homology"/>
<accession>A0A133YHG1</accession>
<dbReference type="EC" id="3.2.2.n1" evidence="2"/>
<comment type="caution">
    <text evidence="3">The sequence shown here is derived from an EMBL/GenBank/DDBJ whole genome shotgun (WGS) entry which is preliminary data.</text>
</comment>
<sequence length="184" mass="20500">MNITVFCGASAGNKSIYREKTIELGKWLAKCNFNLVYGGGNNGLMGLLADSVLAENGKVIGVMPTFLMKQEMAHTNLTEFIEVDDMTTRKNILIEKADAFIALPGGLGTLEEIADVISWSKVGKNKKPAVFYNVDNYYAPLEKMLDRMVKANFLEQAQRNNVLFSDNLTEIANYIQTYKVVPLF</sequence>
<evidence type="ECO:0000313" key="3">
    <source>
        <dbReference type="EMBL" id="KXB42610.1"/>
    </source>
</evidence>
<keyword evidence="2" id="KW-0203">Cytokinin biosynthesis</keyword>
<keyword evidence="2" id="KW-0378">Hydrolase</keyword>
<dbReference type="GO" id="GO:0016799">
    <property type="term" value="F:hydrolase activity, hydrolyzing N-glycosyl compounds"/>
    <property type="evidence" value="ECO:0007669"/>
    <property type="project" value="TreeGrafter"/>
</dbReference>
<dbReference type="Gene3D" id="3.40.50.450">
    <property type="match status" value="1"/>
</dbReference>
<protein>
    <recommendedName>
        <fullName evidence="2">Cytokinin riboside 5'-monophosphate phosphoribohydrolase</fullName>
        <ecNumber evidence="2">3.2.2.n1</ecNumber>
    </recommendedName>
</protein>
<dbReference type="Proteomes" id="UP000070080">
    <property type="component" value="Unassembled WGS sequence"/>
</dbReference>
<keyword evidence="4" id="KW-1185">Reference proteome</keyword>
<dbReference type="PATRIC" id="fig|1497955.3.peg.282"/>
<comment type="similarity">
    <text evidence="1 2">Belongs to the LOG family.</text>
</comment>
<dbReference type="RefSeq" id="WP_066712951.1">
    <property type="nucleotide sequence ID" value="NZ_JARFNM010000001.1"/>
</dbReference>
<dbReference type="SUPFAM" id="SSF102405">
    <property type="entry name" value="MCP/YpsA-like"/>
    <property type="match status" value="1"/>
</dbReference>
<dbReference type="Pfam" id="PF03641">
    <property type="entry name" value="Lysine_decarbox"/>
    <property type="match status" value="1"/>
</dbReference>
<dbReference type="InterPro" id="IPR005269">
    <property type="entry name" value="LOG"/>
</dbReference>
<dbReference type="GO" id="GO:0005829">
    <property type="term" value="C:cytosol"/>
    <property type="evidence" value="ECO:0007669"/>
    <property type="project" value="TreeGrafter"/>
</dbReference>
<dbReference type="PANTHER" id="PTHR31223">
    <property type="entry name" value="LOG FAMILY PROTEIN YJL055W"/>
    <property type="match status" value="1"/>
</dbReference>
<name>A0A133YHG1_9FIRM</name>
<dbReference type="GO" id="GO:0009691">
    <property type="term" value="P:cytokinin biosynthetic process"/>
    <property type="evidence" value="ECO:0007669"/>
    <property type="project" value="UniProtKB-UniRule"/>
</dbReference>
<dbReference type="STRING" id="1497955.HMPREF1872_00299"/>
<reference evidence="4" key="1">
    <citation type="submission" date="2016-01" db="EMBL/GenBank/DDBJ databases">
        <authorList>
            <person name="Mitreva M."/>
            <person name="Pepin K.H."/>
            <person name="Mihindukulasuriya K.A."/>
            <person name="Fulton R."/>
            <person name="Fronick C."/>
            <person name="O'Laughlin M."/>
            <person name="Miner T."/>
            <person name="Herter B."/>
            <person name="Rosa B.A."/>
            <person name="Cordes M."/>
            <person name="Tomlinson C."/>
            <person name="Wollam A."/>
            <person name="Palsikar V.B."/>
            <person name="Mardis E.R."/>
            <person name="Wilson R.K."/>
        </authorList>
    </citation>
    <scope>NUCLEOTIDE SEQUENCE [LARGE SCALE GENOMIC DNA]</scope>
    <source>
        <strain evidence="4">KA00274</strain>
    </source>
</reference>
<dbReference type="OrthoDB" id="9801098at2"/>
<evidence type="ECO:0000256" key="1">
    <source>
        <dbReference type="ARBA" id="ARBA00006763"/>
    </source>
</evidence>
<evidence type="ECO:0000313" key="4">
    <source>
        <dbReference type="Proteomes" id="UP000070080"/>
    </source>
</evidence>